<evidence type="ECO:0000313" key="2">
    <source>
        <dbReference type="Proteomes" id="UP000823399"/>
    </source>
</evidence>
<dbReference type="EMBL" id="JABBWM010000138">
    <property type="protein sequence ID" value="KAG2086957.1"/>
    <property type="molecule type" value="Genomic_DNA"/>
</dbReference>
<keyword evidence="2" id="KW-1185">Reference proteome</keyword>
<reference evidence="1" key="1">
    <citation type="journal article" date="2020" name="New Phytol.">
        <title>Comparative genomics reveals dynamic genome evolution in host specialist ectomycorrhizal fungi.</title>
        <authorList>
            <person name="Lofgren L.A."/>
            <person name="Nguyen N.H."/>
            <person name="Vilgalys R."/>
            <person name="Ruytinx J."/>
            <person name="Liao H.L."/>
            <person name="Branco S."/>
            <person name="Kuo A."/>
            <person name="LaButti K."/>
            <person name="Lipzen A."/>
            <person name="Andreopoulos W."/>
            <person name="Pangilinan J."/>
            <person name="Riley R."/>
            <person name="Hundley H."/>
            <person name="Na H."/>
            <person name="Barry K."/>
            <person name="Grigoriev I.V."/>
            <person name="Stajich J.E."/>
            <person name="Kennedy P.G."/>
        </authorList>
    </citation>
    <scope>NUCLEOTIDE SEQUENCE</scope>
    <source>
        <strain evidence="1">FC423</strain>
    </source>
</reference>
<dbReference type="OrthoDB" id="2690769at2759"/>
<evidence type="ECO:0008006" key="3">
    <source>
        <dbReference type="Google" id="ProtNLM"/>
    </source>
</evidence>
<proteinExistence type="predicted"/>
<comment type="caution">
    <text evidence="1">The sequence shown here is derived from an EMBL/GenBank/DDBJ whole genome shotgun (WGS) entry which is preliminary data.</text>
</comment>
<feature type="non-terminal residue" evidence="1">
    <location>
        <position position="1"/>
    </location>
</feature>
<accession>A0A9P7ESL1</accession>
<evidence type="ECO:0000313" key="1">
    <source>
        <dbReference type="EMBL" id="KAG2086957.1"/>
    </source>
</evidence>
<name>A0A9P7ESL1_9AGAM</name>
<organism evidence="1 2">
    <name type="scientific">Suillus discolor</name>
    <dbReference type="NCBI Taxonomy" id="1912936"/>
    <lineage>
        <taxon>Eukaryota</taxon>
        <taxon>Fungi</taxon>
        <taxon>Dikarya</taxon>
        <taxon>Basidiomycota</taxon>
        <taxon>Agaricomycotina</taxon>
        <taxon>Agaricomycetes</taxon>
        <taxon>Agaricomycetidae</taxon>
        <taxon>Boletales</taxon>
        <taxon>Suillineae</taxon>
        <taxon>Suillaceae</taxon>
        <taxon>Suillus</taxon>
    </lineage>
</organism>
<dbReference type="RefSeq" id="XP_041285048.1">
    <property type="nucleotide sequence ID" value="XM_041432079.1"/>
</dbReference>
<sequence>ERAVWTDTEIDQFLLYLSNNQDKISNTGNFKDPIYNGAAEAIYEYLQQGPAKTGTMYKTEMGIIKQTFNAIQKYCQQSGVHWDKIGGVNVEGDASTSVWNEYVSKKVCQVR</sequence>
<dbReference type="Proteomes" id="UP000823399">
    <property type="component" value="Unassembled WGS sequence"/>
</dbReference>
<dbReference type="GeneID" id="64694338"/>
<gene>
    <name evidence="1" type="ORF">F5147DRAFT_588345</name>
</gene>
<dbReference type="AlphaFoldDB" id="A0A9P7ESL1"/>
<protein>
    <recommendedName>
        <fullName evidence="3">Myb/SANT-like domain-containing protein</fullName>
    </recommendedName>
</protein>